<name>A0A140LCA1_9FIRM</name>
<organism evidence="2 3">
    <name type="scientific">Fervidicola ferrireducens</name>
    <dbReference type="NCBI Taxonomy" id="520764"/>
    <lineage>
        <taxon>Bacteria</taxon>
        <taxon>Bacillati</taxon>
        <taxon>Bacillota</taxon>
        <taxon>Clostridia</taxon>
        <taxon>Thermosediminibacterales</taxon>
        <taxon>Thermosediminibacteraceae</taxon>
        <taxon>Fervidicola</taxon>
    </lineage>
</organism>
<dbReference type="InParanoid" id="A0A140LCA1"/>
<keyword evidence="3" id="KW-1185">Reference proteome</keyword>
<dbReference type="RefSeq" id="WP_066351818.1">
    <property type="nucleotide sequence ID" value="NZ_LOED01000004.1"/>
</dbReference>
<dbReference type="OrthoDB" id="1729757at2"/>
<proteinExistence type="predicted"/>
<dbReference type="AlphaFoldDB" id="A0A140LCA1"/>
<dbReference type="EMBL" id="LOED01000004">
    <property type="protein sequence ID" value="KXG78176.1"/>
    <property type="molecule type" value="Genomic_DNA"/>
</dbReference>
<comment type="caution">
    <text evidence="2">The sequence shown here is derived from an EMBL/GenBank/DDBJ whole genome shotgun (WGS) entry which is preliminary data.</text>
</comment>
<dbReference type="InterPro" id="IPR007813">
    <property type="entry name" value="PilN"/>
</dbReference>
<dbReference type="Proteomes" id="UP000070427">
    <property type="component" value="Unassembled WGS sequence"/>
</dbReference>
<keyword evidence="1" id="KW-0812">Transmembrane</keyword>
<dbReference type="PANTHER" id="PTHR40278:SF1">
    <property type="entry name" value="DNA UTILIZATION PROTEIN HOFN"/>
    <property type="match status" value="1"/>
</dbReference>
<keyword evidence="1" id="KW-0472">Membrane</keyword>
<reference evidence="2 3" key="1">
    <citation type="submission" date="2015-12" db="EMBL/GenBank/DDBJ databases">
        <title>Draft genome sequnece of Fervidicola ferrireducens strain Y170.</title>
        <authorList>
            <person name="Patel B.K."/>
        </authorList>
    </citation>
    <scope>NUCLEOTIDE SEQUENCE [LARGE SCALE GENOMIC DNA]</scope>
    <source>
        <strain evidence="2 3">Y170</strain>
    </source>
</reference>
<sequence>MHKLNLIPEEYLKTGRKKRTKLSFIFSGLVIFIFMTVSVLRYNALLSELKTELEELDKSIFFYRSSFGSGKDAEKLYLDLQERTKIINALLKDRVIMSEYLRKILETPPPGTLLTSIDIDGGGNGVIRGISPEYSSIAYMIENLKENNDEISKVRLGFIKKESEKNFYTFEIIFHIRGNDLIEQQTDPT</sequence>
<evidence type="ECO:0000256" key="1">
    <source>
        <dbReference type="SAM" id="Phobius"/>
    </source>
</evidence>
<dbReference type="InterPro" id="IPR052534">
    <property type="entry name" value="Extracell_DNA_Util/SecSys_Comp"/>
</dbReference>
<accession>A0A140LCA1</accession>
<dbReference type="Pfam" id="PF05137">
    <property type="entry name" value="PilN"/>
    <property type="match status" value="1"/>
</dbReference>
<gene>
    <name evidence="2" type="ORF">AN618_05680</name>
</gene>
<evidence type="ECO:0008006" key="4">
    <source>
        <dbReference type="Google" id="ProtNLM"/>
    </source>
</evidence>
<dbReference type="STRING" id="520764.AN618_05680"/>
<evidence type="ECO:0000313" key="2">
    <source>
        <dbReference type="EMBL" id="KXG78176.1"/>
    </source>
</evidence>
<dbReference type="PANTHER" id="PTHR40278">
    <property type="entry name" value="DNA UTILIZATION PROTEIN HOFN"/>
    <property type="match status" value="1"/>
</dbReference>
<protein>
    <recommendedName>
        <fullName evidence="4">Fimbrial assembly protein PilN</fullName>
    </recommendedName>
</protein>
<feature type="transmembrane region" description="Helical" evidence="1">
    <location>
        <begin position="21"/>
        <end position="40"/>
    </location>
</feature>
<keyword evidence="1" id="KW-1133">Transmembrane helix</keyword>
<evidence type="ECO:0000313" key="3">
    <source>
        <dbReference type="Proteomes" id="UP000070427"/>
    </source>
</evidence>
<dbReference type="PATRIC" id="fig|520764.3.peg.600"/>